<keyword evidence="3" id="KW-0548">Nucleotidyltransferase</keyword>
<name>A0A9E9GFP5_9VIRU</name>
<evidence type="ECO:0000256" key="1">
    <source>
        <dbReference type="ARBA" id="ARBA00022484"/>
    </source>
</evidence>
<evidence type="ECO:0000256" key="2">
    <source>
        <dbReference type="ARBA" id="ARBA00022679"/>
    </source>
</evidence>
<protein>
    <submittedName>
        <fullName evidence="4">RNA-dependent RNA polymerase</fullName>
    </submittedName>
</protein>
<proteinExistence type="predicted"/>
<gene>
    <name evidence="4" type="primary">RdRp</name>
</gene>
<dbReference type="GO" id="GO:0003968">
    <property type="term" value="F:RNA-directed RNA polymerase activity"/>
    <property type="evidence" value="ECO:0007669"/>
    <property type="project" value="UniProtKB-KW"/>
</dbReference>
<reference evidence="4" key="1">
    <citation type="submission" date="2022-11" db="EMBL/GenBank/DDBJ databases">
        <title>A novel ourmia-like virus causing hypovirulence-associated traits in Fusarium spp.</title>
        <authorList>
            <person name="Ma K."/>
            <person name="Zhang Y."/>
            <person name="Gao J."/>
        </authorList>
    </citation>
    <scope>NUCLEOTIDE SEQUENCE</scope>
    <source>
        <strain evidence="4">SJH 2-4</strain>
    </source>
</reference>
<dbReference type="EMBL" id="OP807121">
    <property type="protein sequence ID" value="WAS28562.1"/>
    <property type="molecule type" value="Genomic_RNA"/>
</dbReference>
<keyword evidence="1 4" id="KW-0696">RNA-directed RNA polymerase</keyword>
<keyword evidence="2" id="KW-0808">Transferase</keyword>
<evidence type="ECO:0000256" key="3">
    <source>
        <dbReference type="ARBA" id="ARBA00022695"/>
    </source>
</evidence>
<evidence type="ECO:0000313" key="4">
    <source>
        <dbReference type="EMBL" id="WAS28562.1"/>
    </source>
</evidence>
<organism evidence="4">
    <name type="scientific">Fusarium solani ourmia-like virus 1</name>
    <dbReference type="NCBI Taxonomy" id="3014660"/>
    <lineage>
        <taxon>Viruses</taxon>
        <taxon>Riboviria</taxon>
        <taxon>Orthornavirae</taxon>
        <taxon>Lenarviricota</taxon>
        <taxon>Miaviricetes</taxon>
        <taxon>Ourlivirales</taxon>
        <taxon>Botourmiaviridae</taxon>
    </lineage>
</organism>
<dbReference type="Pfam" id="PF05919">
    <property type="entry name" value="Mitovir_RNA_pol"/>
    <property type="match status" value="1"/>
</dbReference>
<dbReference type="InterPro" id="IPR043502">
    <property type="entry name" value="DNA/RNA_pol_sf"/>
</dbReference>
<accession>A0A9E9GFP5</accession>
<sequence>MARPDKTPAFWSISCPSRQRFRSFVRAIRALYNVDVRTPTFRGSAEERSKAFKRFCSAPLERLDHPWDVELHKLGKRSRFSIWTSLFLFRKTLPSKASDLNSFMDNISSESSIPDPVFMDFIRSEVPKMFRPGWDTGYLDKVSSATVSTKACAEVKRSKGGARMWWLDKYGEEARLEFVDYVLNSSRALPSPPARLAAVETGGKTRLLSVPPASFQTLLPLHKTMYDHLTKFSWLLRGDADAKKFKDFCRKDGEVFVSGDYESATDNLNINIQKEILRLVLQNARHVPNGVKLLAMRSLSHELSLSTHGEERIESITKGQMMGFPVSFPLLCLVNYLSFKFSTMDDSIPVKINGDDIVFRSKPCVAKRWMDGVGKSGLKLSVGKTLVDRSVFTLNSTLFSASAKSVKRIPIIRSKALFGQQDGYESVAGRYASFAPGFGQERRFLLRCLFLKENAGYIAKSCRSMNRGLQMSVPEGVLKASHFWHRECAYLELPAERPVVSRSFWEQMPRGYVIAHAEVPPERTKQEKYELTQAIVDAAWEKPEGDIKDYSEAEYTGSIRYNGFGKNLSKKCRLLGISRQNLIRRINSGNAQVYARYVSSRIKLKPYWLKVGPRPTRFVREGSSEIIEGSVSVSGKISSSADDEEENNQEIQPRFGIGCLADVRFGSEGRGDWYSRPRDEILLEDEEIPYHLRSLNIKNGSGSPATAAEIHYWRCSGEDRMGEVYPWKTFRPGIKLAVLDGGIGIGPPTSF</sequence>
<dbReference type="SUPFAM" id="SSF56672">
    <property type="entry name" value="DNA/RNA polymerases"/>
    <property type="match status" value="1"/>
</dbReference>
<dbReference type="InterPro" id="IPR008686">
    <property type="entry name" value="RNA_pol_mitovir"/>
</dbReference>